<name>A0A5A7Q5J1_STRAF</name>
<comment type="caution">
    <text evidence="4">The sequence shown here is derived from an EMBL/GenBank/DDBJ whole genome shotgun (WGS) entry which is preliminary data.</text>
</comment>
<dbReference type="GO" id="GO:0020037">
    <property type="term" value="F:heme binding"/>
    <property type="evidence" value="ECO:0007669"/>
    <property type="project" value="InterPro"/>
</dbReference>
<evidence type="ECO:0000256" key="3">
    <source>
        <dbReference type="SAM" id="Phobius"/>
    </source>
</evidence>
<dbReference type="InterPro" id="IPR001128">
    <property type="entry name" value="Cyt_P450"/>
</dbReference>
<dbReference type="OrthoDB" id="1372046at2759"/>
<accession>A0A5A7Q5J1</accession>
<dbReference type="Gene3D" id="1.10.630.10">
    <property type="entry name" value="Cytochrome P450"/>
    <property type="match status" value="1"/>
</dbReference>
<proteinExistence type="predicted"/>
<reference evidence="5" key="1">
    <citation type="journal article" date="2019" name="Curr. Biol.">
        <title>Genome Sequence of Striga asiatica Provides Insight into the Evolution of Plant Parasitism.</title>
        <authorList>
            <person name="Yoshida S."/>
            <person name="Kim S."/>
            <person name="Wafula E.K."/>
            <person name="Tanskanen J."/>
            <person name="Kim Y.M."/>
            <person name="Honaas L."/>
            <person name="Yang Z."/>
            <person name="Spallek T."/>
            <person name="Conn C.E."/>
            <person name="Ichihashi Y."/>
            <person name="Cheong K."/>
            <person name="Cui S."/>
            <person name="Der J.P."/>
            <person name="Gundlach H."/>
            <person name="Jiao Y."/>
            <person name="Hori C."/>
            <person name="Ishida J.K."/>
            <person name="Kasahara H."/>
            <person name="Kiba T."/>
            <person name="Kim M.S."/>
            <person name="Koo N."/>
            <person name="Laohavisit A."/>
            <person name="Lee Y.H."/>
            <person name="Lumba S."/>
            <person name="McCourt P."/>
            <person name="Mortimer J.C."/>
            <person name="Mutuku J.M."/>
            <person name="Nomura T."/>
            <person name="Sasaki-Sekimoto Y."/>
            <person name="Seto Y."/>
            <person name="Wang Y."/>
            <person name="Wakatake T."/>
            <person name="Sakakibara H."/>
            <person name="Demura T."/>
            <person name="Yamaguchi S."/>
            <person name="Yoneyama K."/>
            <person name="Manabe R.I."/>
            <person name="Nelson D.C."/>
            <person name="Schulman A.H."/>
            <person name="Timko M.P."/>
            <person name="dePamphilis C.W."/>
            <person name="Choi D."/>
            <person name="Shirasu K."/>
        </authorList>
    </citation>
    <scope>NUCLEOTIDE SEQUENCE [LARGE SCALE GENOMIC DNA]</scope>
    <source>
        <strain evidence="5">cv. UVA1</strain>
    </source>
</reference>
<dbReference type="GO" id="GO:0004497">
    <property type="term" value="F:monooxygenase activity"/>
    <property type="evidence" value="ECO:0007669"/>
    <property type="project" value="InterPro"/>
</dbReference>
<dbReference type="SUPFAM" id="SSF48264">
    <property type="entry name" value="Cytochrome P450"/>
    <property type="match status" value="1"/>
</dbReference>
<evidence type="ECO:0000256" key="2">
    <source>
        <dbReference type="ARBA" id="ARBA00023004"/>
    </source>
</evidence>
<dbReference type="AlphaFoldDB" id="A0A5A7Q5J1"/>
<dbReference type="Proteomes" id="UP000325081">
    <property type="component" value="Unassembled WGS sequence"/>
</dbReference>
<keyword evidence="5" id="KW-1185">Reference proteome</keyword>
<dbReference type="GO" id="GO:0016132">
    <property type="term" value="P:brassinosteroid biosynthetic process"/>
    <property type="evidence" value="ECO:0007669"/>
    <property type="project" value="TreeGrafter"/>
</dbReference>
<dbReference type="GO" id="GO:0016705">
    <property type="term" value="F:oxidoreductase activity, acting on paired donors, with incorporation or reduction of molecular oxygen"/>
    <property type="evidence" value="ECO:0007669"/>
    <property type="project" value="InterPro"/>
</dbReference>
<keyword evidence="3" id="KW-0472">Membrane</keyword>
<dbReference type="Pfam" id="PF00067">
    <property type="entry name" value="p450"/>
    <property type="match status" value="1"/>
</dbReference>
<dbReference type="PANTHER" id="PTHR24286:SF11">
    <property type="entry name" value="CYTOCHROME P450, FAMILY 87, SUBFAMILY A, POLYPEPTIDE 2"/>
    <property type="match status" value="1"/>
</dbReference>
<organism evidence="4 5">
    <name type="scientific">Striga asiatica</name>
    <name type="common">Asiatic witchweed</name>
    <name type="synonym">Buchnera asiatica</name>
    <dbReference type="NCBI Taxonomy" id="4170"/>
    <lineage>
        <taxon>Eukaryota</taxon>
        <taxon>Viridiplantae</taxon>
        <taxon>Streptophyta</taxon>
        <taxon>Embryophyta</taxon>
        <taxon>Tracheophyta</taxon>
        <taxon>Spermatophyta</taxon>
        <taxon>Magnoliopsida</taxon>
        <taxon>eudicotyledons</taxon>
        <taxon>Gunneridae</taxon>
        <taxon>Pentapetalae</taxon>
        <taxon>asterids</taxon>
        <taxon>lamiids</taxon>
        <taxon>Lamiales</taxon>
        <taxon>Orobanchaceae</taxon>
        <taxon>Buchnereae</taxon>
        <taxon>Striga</taxon>
    </lineage>
</organism>
<evidence type="ECO:0000313" key="5">
    <source>
        <dbReference type="Proteomes" id="UP000325081"/>
    </source>
</evidence>
<keyword evidence="3" id="KW-0812">Transmembrane</keyword>
<keyword evidence="2" id="KW-0408">Iron</keyword>
<feature type="transmembrane region" description="Helical" evidence="3">
    <location>
        <begin position="6"/>
        <end position="23"/>
    </location>
</feature>
<dbReference type="GO" id="GO:0005506">
    <property type="term" value="F:iron ion binding"/>
    <property type="evidence" value="ECO:0007669"/>
    <property type="project" value="InterPro"/>
</dbReference>
<protein>
    <submittedName>
        <fullName evidence="4">Cytochrome P450 family protein</fullName>
    </submittedName>
</protein>
<gene>
    <name evidence="4" type="ORF">STAS_17187</name>
</gene>
<dbReference type="GO" id="GO:0016125">
    <property type="term" value="P:sterol metabolic process"/>
    <property type="evidence" value="ECO:0007669"/>
    <property type="project" value="TreeGrafter"/>
</dbReference>
<sequence>MFSLAFYVGILSVAAIACWLYNYKWRNPRCNGVLPPGSMGWPLLGETLQFFASNTSFDISPFVKNRMQRYGPIFKTSLVGKPVIVSTDADFSYFIFQQEGQSFQSWYPDTFTEILGKQNMGSLHGFMHKYLKNMILNLFGPESLKKMLPEVEQASKMSLGRWSGQCTVDVKDATA</sequence>
<keyword evidence="3" id="KW-1133">Transmembrane helix</keyword>
<evidence type="ECO:0000256" key="1">
    <source>
        <dbReference type="ARBA" id="ARBA00022723"/>
    </source>
</evidence>
<dbReference type="PANTHER" id="PTHR24286">
    <property type="entry name" value="CYTOCHROME P450 26"/>
    <property type="match status" value="1"/>
</dbReference>
<dbReference type="GO" id="GO:0010268">
    <property type="term" value="P:brassinosteroid homeostasis"/>
    <property type="evidence" value="ECO:0007669"/>
    <property type="project" value="TreeGrafter"/>
</dbReference>
<dbReference type="InterPro" id="IPR036396">
    <property type="entry name" value="Cyt_P450_sf"/>
</dbReference>
<evidence type="ECO:0000313" key="4">
    <source>
        <dbReference type="EMBL" id="GER40513.1"/>
    </source>
</evidence>
<dbReference type="EMBL" id="BKCP01005916">
    <property type="protein sequence ID" value="GER40513.1"/>
    <property type="molecule type" value="Genomic_DNA"/>
</dbReference>
<keyword evidence="1" id="KW-0479">Metal-binding</keyword>